<accession>A0A2P6PW32</accession>
<dbReference type="Gramene" id="PRQ26140">
    <property type="protein sequence ID" value="PRQ26140"/>
    <property type="gene ID" value="RchiOBHm_Chr6g0291341"/>
</dbReference>
<organism evidence="2 3">
    <name type="scientific">Rosa chinensis</name>
    <name type="common">China rose</name>
    <dbReference type="NCBI Taxonomy" id="74649"/>
    <lineage>
        <taxon>Eukaryota</taxon>
        <taxon>Viridiplantae</taxon>
        <taxon>Streptophyta</taxon>
        <taxon>Embryophyta</taxon>
        <taxon>Tracheophyta</taxon>
        <taxon>Spermatophyta</taxon>
        <taxon>Magnoliopsida</taxon>
        <taxon>eudicotyledons</taxon>
        <taxon>Gunneridae</taxon>
        <taxon>Pentapetalae</taxon>
        <taxon>rosids</taxon>
        <taxon>fabids</taxon>
        <taxon>Rosales</taxon>
        <taxon>Rosaceae</taxon>
        <taxon>Rosoideae</taxon>
        <taxon>Rosoideae incertae sedis</taxon>
        <taxon>Rosa</taxon>
    </lineage>
</organism>
<gene>
    <name evidence="2" type="ORF">RchiOBHm_Chr6g0291341</name>
</gene>
<comment type="caution">
    <text evidence="2">The sequence shown here is derived from an EMBL/GenBank/DDBJ whole genome shotgun (WGS) entry which is preliminary data.</text>
</comment>
<dbReference type="AlphaFoldDB" id="A0A2P6PW32"/>
<dbReference type="Proteomes" id="UP000238479">
    <property type="component" value="Chromosome 6"/>
</dbReference>
<dbReference type="EC" id="3.2.1.23" evidence="2"/>
<keyword evidence="2" id="KW-0326">Glycosidase</keyword>
<feature type="domain" description="Beta-galactosidase beta-sandwich" evidence="1">
    <location>
        <begin position="2"/>
        <end position="38"/>
    </location>
</feature>
<evidence type="ECO:0000313" key="2">
    <source>
        <dbReference type="EMBL" id="PRQ26140.1"/>
    </source>
</evidence>
<dbReference type="GO" id="GO:0004565">
    <property type="term" value="F:beta-galactosidase activity"/>
    <property type="evidence" value="ECO:0007669"/>
    <property type="project" value="UniProtKB-EC"/>
</dbReference>
<dbReference type="GO" id="GO:0005975">
    <property type="term" value="P:carbohydrate metabolic process"/>
    <property type="evidence" value="ECO:0007669"/>
    <property type="project" value="InterPro"/>
</dbReference>
<dbReference type="PANTHER" id="PTHR23421">
    <property type="entry name" value="BETA-GALACTOSIDASE RELATED"/>
    <property type="match status" value="1"/>
</dbReference>
<dbReference type="EMBL" id="PDCK01000044">
    <property type="protein sequence ID" value="PRQ26140.1"/>
    <property type="molecule type" value="Genomic_DNA"/>
</dbReference>
<dbReference type="InterPro" id="IPR041392">
    <property type="entry name" value="GHD"/>
</dbReference>
<dbReference type="InterPro" id="IPR001944">
    <property type="entry name" value="Glycoside_Hdrlase_35"/>
</dbReference>
<dbReference type="Pfam" id="PF17834">
    <property type="entry name" value="GHD"/>
    <property type="match status" value="1"/>
</dbReference>
<dbReference type="STRING" id="74649.A0A2P6PW32"/>
<reference evidence="2 3" key="1">
    <citation type="journal article" date="2018" name="Nat. Genet.">
        <title>The Rosa genome provides new insights in the design of modern roses.</title>
        <authorList>
            <person name="Bendahmane M."/>
        </authorList>
    </citation>
    <scope>NUCLEOTIDE SEQUENCE [LARGE SCALE GENOMIC DNA]</scope>
    <source>
        <strain evidence="3">cv. Old Blush</strain>
    </source>
</reference>
<protein>
    <submittedName>
        <fullName evidence="2">Putative beta-galactosidase</fullName>
        <ecNumber evidence="2">3.2.1.23</ecNumber>
    </submittedName>
</protein>
<evidence type="ECO:0000259" key="1">
    <source>
        <dbReference type="Pfam" id="PF17834"/>
    </source>
</evidence>
<proteinExistence type="predicted"/>
<name>A0A2P6PW32_ROSCH</name>
<evidence type="ECO:0000313" key="3">
    <source>
        <dbReference type="Proteomes" id="UP000238479"/>
    </source>
</evidence>
<keyword evidence="3" id="KW-1185">Reference proteome</keyword>
<keyword evidence="2" id="KW-0378">Hydrolase</keyword>
<sequence>MDDNNDKRVVFRYVSYHLPAWSVSILADYKTAVFNIAKMASETKGMKGLKWEVFVEKAGIWGEADFGFVDHINTTKVTTTCGIQLSIFVDENEEFLKKGSSPVLLIESKGHALHAFVNDELQENVVSILSRGR</sequence>